<evidence type="ECO:0000313" key="1">
    <source>
        <dbReference type="EMBL" id="GAA5414443.1"/>
    </source>
</evidence>
<evidence type="ECO:0008006" key="3">
    <source>
        <dbReference type="Google" id="ProtNLM"/>
    </source>
</evidence>
<evidence type="ECO:0000313" key="2">
    <source>
        <dbReference type="Proteomes" id="UP001449582"/>
    </source>
</evidence>
<dbReference type="RefSeq" id="WP_353289609.1">
    <property type="nucleotide sequence ID" value="NZ_BAABQM010000001.1"/>
</dbReference>
<organism evidence="1 2">
    <name type="scientific">Ureaplasma ceti</name>
    <dbReference type="NCBI Taxonomy" id="3119530"/>
    <lineage>
        <taxon>Bacteria</taxon>
        <taxon>Bacillati</taxon>
        <taxon>Mycoplasmatota</taxon>
        <taxon>Mycoplasmoidales</taxon>
        <taxon>Mycoplasmoidaceae</taxon>
        <taxon>Ureaplasma</taxon>
    </lineage>
</organism>
<proteinExistence type="predicted"/>
<gene>
    <name evidence="1" type="ORF">UREOM_1540</name>
</gene>
<accession>A0ABP9U513</accession>
<dbReference type="Pfam" id="PF05014">
    <property type="entry name" value="Nuc_deoxyrib_tr"/>
    <property type="match status" value="1"/>
</dbReference>
<dbReference type="InterPro" id="IPR007710">
    <property type="entry name" value="Nucleoside_deoxyribTrfase"/>
</dbReference>
<comment type="caution">
    <text evidence="1">The sequence shown here is derived from an EMBL/GenBank/DDBJ whole genome shotgun (WGS) entry which is preliminary data.</text>
</comment>
<sequence>MKSNKLYVAGSLFKEADINQRILEEKTVREQAPDWTVYNPITADINDKSKLPTAKDILWGDFNQIKDANLMMCALDDNDIGQAVEIGIAFGMNFMRQELEQLIRSGNVSTESLQNLLNQYPKKTIYAHHSDIRLSTGHQYQGNHLPYGINQFLIGCVEELGNIYPSYLLAIQAMLDENK</sequence>
<dbReference type="SUPFAM" id="SSF52309">
    <property type="entry name" value="N-(deoxy)ribosyltransferase-like"/>
    <property type="match status" value="1"/>
</dbReference>
<name>A0ABP9U513_9BACT</name>
<dbReference type="EMBL" id="BAABQM010000001">
    <property type="protein sequence ID" value="GAA5414443.1"/>
    <property type="molecule type" value="Genomic_DNA"/>
</dbReference>
<keyword evidence="2" id="KW-1185">Reference proteome</keyword>
<protein>
    <recommendedName>
        <fullName evidence="3">Nucleoside 2-deoxyribosyltransferase</fullName>
    </recommendedName>
</protein>
<dbReference type="Gene3D" id="3.40.50.450">
    <property type="match status" value="1"/>
</dbReference>
<dbReference type="Proteomes" id="UP001449582">
    <property type="component" value="Unassembled WGS sequence"/>
</dbReference>
<reference evidence="1" key="1">
    <citation type="submission" date="2024-02" db="EMBL/GenBank/DDBJ databases">
        <title>Draft genome sequence of new strains in genus Ureaplasma.</title>
        <authorList>
            <person name="Nakajima Y."/>
            <person name="Segawa T."/>
        </authorList>
    </citation>
    <scope>NUCLEOTIDE SEQUENCE [LARGE SCALE GENOMIC DNA]</scope>
    <source>
        <strain evidence="1">OM1</strain>
    </source>
</reference>